<feature type="binding site" evidence="4">
    <location>
        <position position="1637"/>
    </location>
    <ligand>
        <name>Zn(2+)</name>
        <dbReference type="ChEBI" id="CHEBI:29105"/>
    </ligand>
</feature>
<comment type="caution">
    <text evidence="8">The sequence shown here is derived from an EMBL/GenBank/DDBJ whole genome shotgun (WGS) entry which is preliminary data.</text>
</comment>
<dbReference type="InterPro" id="IPR027417">
    <property type="entry name" value="P-loop_NTPase"/>
</dbReference>
<dbReference type="GO" id="GO:0046872">
    <property type="term" value="F:metal ion binding"/>
    <property type="evidence" value="ECO:0007669"/>
    <property type="project" value="UniProtKB-KW"/>
</dbReference>
<evidence type="ECO:0000256" key="5">
    <source>
        <dbReference type="RuleBase" id="RU363044"/>
    </source>
</evidence>
<dbReference type="PANTHER" id="PTHR47642:SF6">
    <property type="entry name" value="ATP-DEPENDENT DNA HELICASE"/>
    <property type="match status" value="1"/>
</dbReference>
<dbReference type="Pfam" id="PF05970">
    <property type="entry name" value="PIF1"/>
    <property type="match status" value="1"/>
</dbReference>
<dbReference type="SUPFAM" id="SSF53098">
    <property type="entry name" value="Ribonuclease H-like"/>
    <property type="match status" value="1"/>
</dbReference>
<dbReference type="Proteomes" id="UP001163105">
    <property type="component" value="Unassembled WGS sequence"/>
</dbReference>
<feature type="compositionally biased region" description="Low complexity" evidence="6">
    <location>
        <begin position="30"/>
        <end position="43"/>
    </location>
</feature>
<comment type="similarity">
    <text evidence="5">Belongs to the helicase family.</text>
</comment>
<evidence type="ECO:0000256" key="6">
    <source>
        <dbReference type="SAM" id="MobiDB-lite"/>
    </source>
</evidence>
<keyword evidence="5" id="KW-0234">DNA repair</keyword>
<dbReference type="GO" id="GO:0000723">
    <property type="term" value="P:telomere maintenance"/>
    <property type="evidence" value="ECO:0007669"/>
    <property type="project" value="InterPro"/>
</dbReference>
<sequence>MSSLVDHSETASAIGSTSPLDDSDLPIDTASLSSLAPSSSPPLGVCRKTTSPIWQYCRKEEGKSAPTAWLDSNGTKWWQCQPCFDKKRMKRYNYSGGSSAIVSHLRKEHSIMLSSRQEARRNATQSRLGDITAFLGHDALPATKKRKATAEPDALDQATLRELYCRYTVACSLPFAHVEQPAFRDLIRYIRPVADDLLPMSGSTVKIDLQNAYDNKKEFVKRALQNALSSIHIVPDNWTSPNCLGVIGFTAQFVTEDHGLQSIVLRIRELDGQHSGENMAEAIMEFIREYGIASKVGYFMMDNASNMNTMIDKVSDELEHEFDVFYDPLPHRLRCFGHIINLAVMEFLIGNRPPTTDPYHGPSDEEVEQWRKRGAIGKLHNIVVYITWTPQRLKAFTALTDGLRLRRDNDTRWNSWYRMVEWVLRPRIRHAVTIFCAQEPALQEDVLTSSDWATLAEIHGFLEPFHDATIANEGMRDSICNVLPTMDYLLHHIEAAKKATSLPQLATMMEAAWAKLADYYELTEDSPVYSAATVLNPSLKWAYMEKTWEDKTEWVDRAKARVGQLWRETYKSTESTACCSALRSESTQEPTPKRPNGYKMWMSEQKATIFNMDDDDIDHCPGIDGQDYHIVYRRGWPIQYPDNSALGNGITVLVHKPPPLLASKRGSMLVPCRSNIGFLVVERRKCYPIGGQKLIGKGSGDLARDMEGAAADIEAANVANPERECRFDFPRALRELAAVIRKEGKSYYIFEAARNDSLMNHFNPAIILGWLANIDISPCTSLQAVITYAAKYCSKSEKKTEPYCRLADQVLPHTAHHQPLLSFSSRLMNKLIAERDYSAQEISHLLLNIPLQEGTRMVVYVDCRPLEQHARSYRVDDDVTEAVGSYRKYLQRNDQHESITYLEYLQSYNLKTWRRLGANAKKRVLSYVPRYRPVEASTQFQDFCRVKLMMAHPHRAPEELLAVDGQRFETFVAAYHCCRQRHHFHEADHYGEVGTNELQAEDDDFEQEVHDEPIAEEDWHELARMLPDRPLEEEDIDVLGRRDIDVNCDWTPHVGRYTNEDILSGNYWEQRKAESSLHLDVEHQPLEARDALNREQRIVYDTVMGHFLAQDRSQLLLHVDGGGGTGKSYLINLLSAHLQAATRGRGTPVWRAAPTGAAGNQISGTTLHSLLRLPINKDFRPLSAIDKAQLQKKLKDIQYLIIDEKSMLGLRMLSWIDDRLREAFPHRNEEFFGGLNILLVGDFFQLPPVLQKPLYYDKEVQGVEIKGRNAYMRFDKTVFLCVVQRQCGDDQAAFRKALGELRLLQLSHESWKLLSGRVQAKLDDQEVARFTDALRVYATKDRVNEYNHYHLDRLNRPVIQVVATNVGPGAAAAPDDKAGNLAKQFPVCIGARLMLTCNLWQQVGLCNGARGTVYDIGWAPGADPIRDQPCVIMMEFDKYTGPAFLTTADGRQIVPILPVDRDFLVGATLCTRTQFPLTVCYAITIHKSQSITEDKIVTDLSCRDFQTGLSYVAVSRVKTLQGLMLDAPFDRNHLTYTSPPKGIKMKMRDQSLGGYWRSYRIANLTTKRAFEMDPGVVWLYFGYKRHICLQADPNAAHWALAALARANESFLCITQNVDSHPPEQLCSLYGSMFDIKCSKDGCGWLQRNNYDDPFCPALSPASEDCPPGENLRLLDPYHRVKNIPEADLPKCPKCTAGIQRPAVVWYGEDLDKTVLEGVDDWMNKGNVDLMFVIGTSAATWPAASFIMKAKRLGARLVVIKPDAETQAELQKLEPGDFAFGRDVAECLPGLLEPVIGAFHGNGELRKE</sequence>
<feature type="binding site" evidence="4">
    <location>
        <position position="1642"/>
    </location>
    <ligand>
        <name>Zn(2+)</name>
        <dbReference type="ChEBI" id="CHEBI:29105"/>
    </ligand>
</feature>
<protein>
    <recommendedName>
        <fullName evidence="5">ATP-dependent DNA helicase</fullName>
        <ecNumber evidence="5">5.6.2.3</ecNumber>
    </recommendedName>
</protein>
<organism evidence="8 9">
    <name type="scientific">Purpureocillium lavendulum</name>
    <dbReference type="NCBI Taxonomy" id="1247861"/>
    <lineage>
        <taxon>Eukaryota</taxon>
        <taxon>Fungi</taxon>
        <taxon>Dikarya</taxon>
        <taxon>Ascomycota</taxon>
        <taxon>Pezizomycotina</taxon>
        <taxon>Sordariomycetes</taxon>
        <taxon>Hypocreomycetidae</taxon>
        <taxon>Hypocreales</taxon>
        <taxon>Ophiocordycipitaceae</taxon>
        <taxon>Purpureocillium</taxon>
    </lineage>
</organism>
<dbReference type="InterPro" id="IPR012337">
    <property type="entry name" value="RNaseH-like_sf"/>
</dbReference>
<dbReference type="InterPro" id="IPR026591">
    <property type="entry name" value="Sirtuin_cat_small_dom_sf"/>
</dbReference>
<keyword evidence="5" id="KW-0378">Hydrolase</keyword>
<gene>
    <name evidence="8" type="ORF">O9K51_10381</name>
</gene>
<dbReference type="SUPFAM" id="SSF52540">
    <property type="entry name" value="P-loop containing nucleoside triphosphate hydrolases"/>
    <property type="match status" value="2"/>
</dbReference>
<feature type="domain" description="Deacetylase sirtuin-type" evidence="7">
    <location>
        <begin position="1495"/>
        <end position="1807"/>
    </location>
</feature>
<name>A0AB34FDT3_9HYPO</name>
<dbReference type="PANTHER" id="PTHR47642">
    <property type="entry name" value="ATP-DEPENDENT DNA HELICASE"/>
    <property type="match status" value="1"/>
</dbReference>
<evidence type="ECO:0000313" key="9">
    <source>
        <dbReference type="Proteomes" id="UP001163105"/>
    </source>
</evidence>
<dbReference type="InterPro" id="IPR010285">
    <property type="entry name" value="DNA_helicase_pif1-like_DEAD"/>
</dbReference>
<keyword evidence="5" id="KW-0227">DNA damage</keyword>
<keyword evidence="2" id="KW-0808">Transferase</keyword>
<feature type="binding site" evidence="4">
    <location>
        <position position="1694"/>
    </location>
    <ligand>
        <name>Zn(2+)</name>
        <dbReference type="ChEBI" id="CHEBI:29105"/>
    </ligand>
</feature>
<comment type="caution">
    <text evidence="4">Lacks conserved residue(s) required for the propagation of feature annotation.</text>
</comment>
<evidence type="ECO:0000256" key="3">
    <source>
        <dbReference type="ARBA" id="ARBA00023027"/>
    </source>
</evidence>
<keyword evidence="4" id="KW-0862">Zinc</keyword>
<evidence type="ECO:0000256" key="1">
    <source>
        <dbReference type="ARBA" id="ARBA00006924"/>
    </source>
</evidence>
<feature type="region of interest" description="Disordered" evidence="6">
    <location>
        <begin position="1"/>
        <end position="43"/>
    </location>
</feature>
<dbReference type="GO" id="GO:0006310">
    <property type="term" value="P:DNA recombination"/>
    <property type="evidence" value="ECO:0007669"/>
    <property type="project" value="UniProtKB-KW"/>
</dbReference>
<evidence type="ECO:0000256" key="2">
    <source>
        <dbReference type="ARBA" id="ARBA00022679"/>
    </source>
</evidence>
<keyword evidence="4" id="KW-0479">Metal-binding</keyword>
<accession>A0AB34FDT3</accession>
<dbReference type="PROSITE" id="PS50305">
    <property type="entry name" value="SIRTUIN"/>
    <property type="match status" value="1"/>
</dbReference>
<keyword evidence="5" id="KW-0067">ATP-binding</keyword>
<dbReference type="GO" id="GO:0016787">
    <property type="term" value="F:hydrolase activity"/>
    <property type="evidence" value="ECO:0007669"/>
    <property type="project" value="UniProtKB-KW"/>
</dbReference>
<dbReference type="Pfam" id="PF02146">
    <property type="entry name" value="SIR2"/>
    <property type="match status" value="1"/>
</dbReference>
<dbReference type="CDD" id="cd18809">
    <property type="entry name" value="SF1_C_RecD"/>
    <property type="match status" value="1"/>
</dbReference>
<comment type="cofactor">
    <cofactor evidence="5">
        <name>Mg(2+)</name>
        <dbReference type="ChEBI" id="CHEBI:18420"/>
    </cofactor>
</comment>
<keyword evidence="5" id="KW-0233">DNA recombination</keyword>
<dbReference type="GO" id="GO:0070403">
    <property type="term" value="F:NAD+ binding"/>
    <property type="evidence" value="ECO:0007669"/>
    <property type="project" value="InterPro"/>
</dbReference>
<comment type="catalytic activity">
    <reaction evidence="5">
        <text>ATP + H2O = ADP + phosphate + H(+)</text>
        <dbReference type="Rhea" id="RHEA:13065"/>
        <dbReference type="ChEBI" id="CHEBI:15377"/>
        <dbReference type="ChEBI" id="CHEBI:15378"/>
        <dbReference type="ChEBI" id="CHEBI:30616"/>
        <dbReference type="ChEBI" id="CHEBI:43474"/>
        <dbReference type="ChEBI" id="CHEBI:456216"/>
        <dbReference type="EC" id="5.6.2.3"/>
    </reaction>
</comment>
<dbReference type="InterPro" id="IPR026590">
    <property type="entry name" value="Ssirtuin_cat_dom"/>
</dbReference>
<dbReference type="GO" id="GO:0016740">
    <property type="term" value="F:transferase activity"/>
    <property type="evidence" value="ECO:0007669"/>
    <property type="project" value="UniProtKB-KW"/>
</dbReference>
<dbReference type="Gene3D" id="3.30.1600.10">
    <property type="entry name" value="SIR2/SIRT2 'Small Domain"/>
    <property type="match status" value="1"/>
</dbReference>
<reference evidence="8" key="1">
    <citation type="submission" date="2023-01" db="EMBL/GenBank/DDBJ databases">
        <title>The growth and conidiation of Purpureocillium lavendulum are regulated by nitrogen source and histone H3K14 acetylation.</title>
        <authorList>
            <person name="Tang P."/>
            <person name="Han J."/>
            <person name="Zhang C."/>
            <person name="Tang P."/>
            <person name="Qi F."/>
            <person name="Zhang K."/>
            <person name="Liang L."/>
        </authorList>
    </citation>
    <scope>NUCLEOTIDE SEQUENCE</scope>
    <source>
        <strain evidence="8">YMF1.00683</strain>
    </source>
</reference>
<keyword evidence="9" id="KW-1185">Reference proteome</keyword>
<comment type="similarity">
    <text evidence="1">Belongs to the sirtuin family. Class I subfamily.</text>
</comment>
<proteinExistence type="inferred from homology"/>
<feature type="binding site" evidence="4">
    <location>
        <position position="1691"/>
    </location>
    <ligand>
        <name>Zn(2+)</name>
        <dbReference type="ChEBI" id="CHEBI:29105"/>
    </ligand>
</feature>
<evidence type="ECO:0000259" key="7">
    <source>
        <dbReference type="PROSITE" id="PS50305"/>
    </source>
</evidence>
<dbReference type="GO" id="GO:0006281">
    <property type="term" value="P:DNA repair"/>
    <property type="evidence" value="ECO:0007669"/>
    <property type="project" value="UniProtKB-KW"/>
</dbReference>
<dbReference type="InterPro" id="IPR003000">
    <property type="entry name" value="Sirtuin"/>
</dbReference>
<keyword evidence="3" id="KW-0520">NAD</keyword>
<keyword evidence="5 8" id="KW-0347">Helicase</keyword>
<evidence type="ECO:0000313" key="8">
    <source>
        <dbReference type="EMBL" id="KAJ6437082.1"/>
    </source>
</evidence>
<feature type="compositionally biased region" description="Polar residues" evidence="6">
    <location>
        <begin position="1"/>
        <end position="20"/>
    </location>
</feature>
<dbReference type="Gene3D" id="3.40.50.1220">
    <property type="entry name" value="TPP-binding domain"/>
    <property type="match status" value="1"/>
</dbReference>
<keyword evidence="5" id="KW-0547">Nucleotide-binding</keyword>
<dbReference type="Gene3D" id="3.40.50.300">
    <property type="entry name" value="P-loop containing nucleotide triphosphate hydrolases"/>
    <property type="match status" value="1"/>
</dbReference>
<dbReference type="GO" id="GO:0005524">
    <property type="term" value="F:ATP binding"/>
    <property type="evidence" value="ECO:0007669"/>
    <property type="project" value="UniProtKB-KW"/>
</dbReference>
<evidence type="ECO:0000256" key="4">
    <source>
        <dbReference type="PROSITE-ProRule" id="PRU00236"/>
    </source>
</evidence>
<dbReference type="InterPro" id="IPR029035">
    <property type="entry name" value="DHS-like_NAD/FAD-binding_dom"/>
</dbReference>
<dbReference type="SUPFAM" id="SSF52467">
    <property type="entry name" value="DHS-like NAD/FAD-binding domain"/>
    <property type="match status" value="1"/>
</dbReference>
<dbReference type="EC" id="5.6.2.3" evidence="5"/>
<dbReference type="GO" id="GO:0043139">
    <property type="term" value="F:5'-3' DNA helicase activity"/>
    <property type="evidence" value="ECO:0007669"/>
    <property type="project" value="UniProtKB-EC"/>
</dbReference>
<dbReference type="EMBL" id="JAQHRD010000014">
    <property type="protein sequence ID" value="KAJ6437082.1"/>
    <property type="molecule type" value="Genomic_DNA"/>
</dbReference>
<dbReference type="InterPro" id="IPR051055">
    <property type="entry name" value="PIF1_helicase"/>
</dbReference>